<comment type="similarity">
    <text evidence="1">Belongs to the LysR transcriptional regulatory family.</text>
</comment>
<dbReference type="SUPFAM" id="SSF46785">
    <property type="entry name" value="Winged helix' DNA-binding domain"/>
    <property type="match status" value="1"/>
</dbReference>
<dbReference type="GO" id="GO:0003677">
    <property type="term" value="F:DNA binding"/>
    <property type="evidence" value="ECO:0007669"/>
    <property type="project" value="UniProtKB-KW"/>
</dbReference>
<evidence type="ECO:0000256" key="1">
    <source>
        <dbReference type="ARBA" id="ARBA00009437"/>
    </source>
</evidence>
<dbReference type="Pfam" id="PF03466">
    <property type="entry name" value="LysR_substrate"/>
    <property type="match status" value="1"/>
</dbReference>
<dbReference type="PROSITE" id="PS50931">
    <property type="entry name" value="HTH_LYSR"/>
    <property type="match status" value="1"/>
</dbReference>
<gene>
    <name evidence="6" type="ORF">MM59RIKEN_04670</name>
</gene>
<dbReference type="SUPFAM" id="SSF53850">
    <property type="entry name" value="Periplasmic binding protein-like II"/>
    <property type="match status" value="1"/>
</dbReference>
<dbReference type="InterPro" id="IPR036390">
    <property type="entry name" value="WH_DNA-bd_sf"/>
</dbReference>
<dbReference type="Gene3D" id="3.40.190.290">
    <property type="match status" value="1"/>
</dbReference>
<evidence type="ECO:0000259" key="5">
    <source>
        <dbReference type="PROSITE" id="PS50931"/>
    </source>
</evidence>
<dbReference type="GO" id="GO:0003700">
    <property type="term" value="F:DNA-binding transcription factor activity"/>
    <property type="evidence" value="ECO:0007669"/>
    <property type="project" value="InterPro"/>
</dbReference>
<keyword evidence="2" id="KW-0805">Transcription regulation</keyword>
<name>A0A810Q499_9FIRM</name>
<dbReference type="GO" id="GO:0032993">
    <property type="term" value="C:protein-DNA complex"/>
    <property type="evidence" value="ECO:0007669"/>
    <property type="project" value="TreeGrafter"/>
</dbReference>
<reference evidence="6" key="1">
    <citation type="submission" date="2020-09" db="EMBL/GenBank/DDBJ databases">
        <title>New species isolated from human feces.</title>
        <authorList>
            <person name="Kitahara M."/>
            <person name="Shigeno Y."/>
            <person name="Shime M."/>
            <person name="Matsumoto Y."/>
            <person name="Nakamura S."/>
            <person name="Motooka D."/>
            <person name="Fukuoka S."/>
            <person name="Nishikawa H."/>
            <person name="Benno Y."/>
        </authorList>
    </citation>
    <scope>NUCLEOTIDE SEQUENCE</scope>
    <source>
        <strain evidence="6">MM59</strain>
    </source>
</reference>
<dbReference type="InterPro" id="IPR005119">
    <property type="entry name" value="LysR_subst-bd"/>
</dbReference>
<protein>
    <submittedName>
        <fullName evidence="6">LysR family transcriptional regulator</fullName>
    </submittedName>
</protein>
<dbReference type="AlphaFoldDB" id="A0A810Q499"/>
<evidence type="ECO:0000313" key="7">
    <source>
        <dbReference type="Proteomes" id="UP000679848"/>
    </source>
</evidence>
<accession>A0A810Q499</accession>
<dbReference type="CDD" id="cd05466">
    <property type="entry name" value="PBP2_LTTR_substrate"/>
    <property type="match status" value="1"/>
</dbReference>
<dbReference type="EMBL" id="AP023420">
    <property type="protein sequence ID" value="BCK83148.1"/>
    <property type="molecule type" value="Genomic_DNA"/>
</dbReference>
<evidence type="ECO:0000313" key="6">
    <source>
        <dbReference type="EMBL" id="BCK83148.1"/>
    </source>
</evidence>
<dbReference type="RefSeq" id="WP_187031616.1">
    <property type="nucleotide sequence ID" value="NZ_AP023420.1"/>
</dbReference>
<keyword evidence="7" id="KW-1185">Reference proteome</keyword>
<keyword evidence="4" id="KW-0804">Transcription</keyword>
<evidence type="ECO:0000256" key="3">
    <source>
        <dbReference type="ARBA" id="ARBA00023125"/>
    </source>
</evidence>
<sequence>MTFHQLTYVVEISKCGSINKAAHKLHLSQSGISSAVRELEEELGIQFFRRSNRGVEFTPEGKEFLSYAVSLLEQKQRIEGLYGQNRNAAAPERFSVSTQRYPFTEDAFLRMLQATQESRFRFSLKETGMDAVIDDVYDHRSDIGVIFLTELTEKMIRRLLDARELVFHEIASVDPCIYVRKDHPLAGRESVSEEDVEGYPYVSFEHAQGVAADFSEEYPEMSLRRPDRWIHVNNRATMMNVLAGTDAYTTGSGLLVENFISQAVVTVPLVGKSPVHIGWIVPRGARLSHRAEQFIRLLEDSVADSIQFTARLHRSMTKPQSRYTDLNPTKRSSP</sequence>
<evidence type="ECO:0000256" key="2">
    <source>
        <dbReference type="ARBA" id="ARBA00023015"/>
    </source>
</evidence>
<organism evidence="6 7">
    <name type="scientific">Pusillibacter faecalis</name>
    <dbReference type="NCBI Taxonomy" id="2714358"/>
    <lineage>
        <taxon>Bacteria</taxon>
        <taxon>Bacillati</taxon>
        <taxon>Bacillota</taxon>
        <taxon>Clostridia</taxon>
        <taxon>Eubacteriales</taxon>
        <taxon>Oscillospiraceae</taxon>
        <taxon>Pusillibacter</taxon>
    </lineage>
</organism>
<dbReference type="Pfam" id="PF00126">
    <property type="entry name" value="HTH_1"/>
    <property type="match status" value="1"/>
</dbReference>
<evidence type="ECO:0000256" key="4">
    <source>
        <dbReference type="ARBA" id="ARBA00023163"/>
    </source>
</evidence>
<dbReference type="KEGG" id="pfaa:MM59RIKEN_04670"/>
<dbReference type="Gene3D" id="1.10.10.10">
    <property type="entry name" value="Winged helix-like DNA-binding domain superfamily/Winged helix DNA-binding domain"/>
    <property type="match status" value="1"/>
</dbReference>
<dbReference type="PANTHER" id="PTHR30346">
    <property type="entry name" value="TRANSCRIPTIONAL DUAL REGULATOR HCAR-RELATED"/>
    <property type="match status" value="1"/>
</dbReference>
<dbReference type="InterPro" id="IPR036388">
    <property type="entry name" value="WH-like_DNA-bd_sf"/>
</dbReference>
<dbReference type="InterPro" id="IPR000847">
    <property type="entry name" value="LysR_HTH_N"/>
</dbReference>
<feature type="domain" description="HTH lysR-type" evidence="5">
    <location>
        <begin position="1"/>
        <end position="58"/>
    </location>
</feature>
<proteinExistence type="inferred from homology"/>
<dbReference type="PRINTS" id="PR00039">
    <property type="entry name" value="HTHLYSR"/>
</dbReference>
<dbReference type="PANTHER" id="PTHR30346:SF0">
    <property type="entry name" value="HCA OPERON TRANSCRIPTIONAL ACTIVATOR HCAR"/>
    <property type="match status" value="1"/>
</dbReference>
<dbReference type="FunFam" id="1.10.10.10:FF:000001">
    <property type="entry name" value="LysR family transcriptional regulator"/>
    <property type="match status" value="1"/>
</dbReference>
<keyword evidence="3" id="KW-0238">DNA-binding</keyword>
<dbReference type="Proteomes" id="UP000679848">
    <property type="component" value="Chromosome"/>
</dbReference>